<dbReference type="PANTHER" id="PTHR43857">
    <property type="entry name" value="BLR7761 PROTEIN"/>
    <property type="match status" value="1"/>
</dbReference>
<dbReference type="AlphaFoldDB" id="M9RAY8"/>
<reference evidence="1 2" key="1">
    <citation type="journal article" date="2013" name="PLoS ONE">
        <title>Poles Apart: Arctic and Antarctic Octadecabacter strains Share High Genome Plasticity and a New Type of Xanthorhodopsin.</title>
        <authorList>
            <person name="Vollmers J."/>
            <person name="Voget S."/>
            <person name="Dietrich S."/>
            <person name="Gollnow K."/>
            <person name="Smits M."/>
            <person name="Meyer K."/>
            <person name="Brinkhoff T."/>
            <person name="Simon M."/>
            <person name="Daniel R."/>
        </authorList>
    </citation>
    <scope>NUCLEOTIDE SEQUENCE [LARGE SCALE GENOMIC DNA]</scope>
    <source>
        <strain evidence="1 2">307</strain>
    </source>
</reference>
<organism evidence="1 2">
    <name type="scientific">Octadecabacter antarcticus 307</name>
    <dbReference type="NCBI Taxonomy" id="391626"/>
    <lineage>
        <taxon>Bacteria</taxon>
        <taxon>Pseudomonadati</taxon>
        <taxon>Pseudomonadota</taxon>
        <taxon>Alphaproteobacteria</taxon>
        <taxon>Rhodobacterales</taxon>
        <taxon>Roseobacteraceae</taxon>
        <taxon>Octadecabacter</taxon>
    </lineage>
</organism>
<dbReference type="eggNOG" id="COG0251">
    <property type="taxonomic scope" value="Bacteria"/>
</dbReference>
<dbReference type="KEGG" id="oat:OAN307_c18680"/>
<dbReference type="Pfam" id="PF01042">
    <property type="entry name" value="Ribonuc_L-PSP"/>
    <property type="match status" value="1"/>
</dbReference>
<dbReference type="SUPFAM" id="SSF55298">
    <property type="entry name" value="YjgF-like"/>
    <property type="match status" value="1"/>
</dbReference>
<dbReference type="EMBL" id="CP003740">
    <property type="protein sequence ID" value="AGI67521.1"/>
    <property type="molecule type" value="Genomic_DNA"/>
</dbReference>
<gene>
    <name evidence="1" type="ORF">OAN307_c18680</name>
</gene>
<dbReference type="InterPro" id="IPR035959">
    <property type="entry name" value="RutC-like_sf"/>
</dbReference>
<sequence>MHALTPNKIAKPFGEYSHGCLVNPNWQLLVTSGQLGMAADGSIPKDAEAQAEICFANITAILKVANAGPENVVRLNAFVTTRDDFPAYMAVRDRWLAAVPALPASTLVIVVGFTHPAFLVEVEATAAIPN</sequence>
<dbReference type="Gene3D" id="3.30.1330.40">
    <property type="entry name" value="RutC-like"/>
    <property type="match status" value="1"/>
</dbReference>
<evidence type="ECO:0000313" key="1">
    <source>
        <dbReference type="EMBL" id="AGI67521.1"/>
    </source>
</evidence>
<dbReference type="RefSeq" id="WP_015499548.1">
    <property type="nucleotide sequence ID" value="NC_020911.1"/>
</dbReference>
<dbReference type="HOGENOM" id="CLU_100715_4_4_5"/>
<name>M9RAY8_9RHOB</name>
<dbReference type="InterPro" id="IPR006175">
    <property type="entry name" value="YjgF/YER057c/UK114"/>
</dbReference>
<proteinExistence type="predicted"/>
<dbReference type="PANTHER" id="PTHR43857:SF1">
    <property type="entry name" value="YJGH FAMILY PROTEIN"/>
    <property type="match status" value="1"/>
</dbReference>
<dbReference type="OrthoDB" id="9799840at2"/>
<protein>
    <submittedName>
        <fullName evidence="1">Endoribonuclease L-PSP</fullName>
    </submittedName>
</protein>
<evidence type="ECO:0000313" key="2">
    <source>
        <dbReference type="Proteomes" id="UP000005307"/>
    </source>
</evidence>
<dbReference type="STRING" id="391626.OAN307_c18680"/>
<dbReference type="Proteomes" id="UP000005307">
    <property type="component" value="Chromosome"/>
</dbReference>
<accession>M9RAY8</accession>
<dbReference type="CDD" id="cd00448">
    <property type="entry name" value="YjgF_YER057c_UK114_family"/>
    <property type="match status" value="1"/>
</dbReference>
<keyword evidence="2" id="KW-1185">Reference proteome</keyword>